<reference evidence="10" key="1">
    <citation type="submission" date="2022-06" db="EMBL/GenBank/DDBJ databases">
        <title>Diverse halophilic archaea isolated from saline environments.</title>
        <authorList>
            <person name="Cui H.-L."/>
        </authorList>
    </citation>
    <scope>NUCLEOTIDE SEQUENCE</scope>
    <source>
        <strain evidence="10">WLHS1</strain>
    </source>
</reference>
<comment type="subcellular location">
    <subcellularLocation>
        <location evidence="1">Cell membrane</location>
        <topology evidence="1">Multi-pass membrane protein</topology>
    </subcellularLocation>
</comment>
<keyword evidence="11" id="KW-1185">Reference proteome</keyword>
<evidence type="ECO:0000313" key="11">
    <source>
        <dbReference type="Proteomes" id="UP001056855"/>
    </source>
</evidence>
<dbReference type="PANTHER" id="PTHR33406:SF6">
    <property type="entry name" value="MEMBRANE PROTEIN YDGH-RELATED"/>
    <property type="match status" value="1"/>
</dbReference>
<feature type="transmembrane region" description="Helical" evidence="8">
    <location>
        <begin position="836"/>
        <end position="862"/>
    </location>
</feature>
<evidence type="ECO:0000313" key="10">
    <source>
        <dbReference type="EMBL" id="UTF54545.1"/>
    </source>
</evidence>
<feature type="transmembrane region" description="Helical" evidence="8">
    <location>
        <begin position="328"/>
        <end position="346"/>
    </location>
</feature>
<feature type="transmembrane region" description="Helical" evidence="8">
    <location>
        <begin position="386"/>
        <end position="409"/>
    </location>
</feature>
<dbReference type="Gene3D" id="1.20.1640.10">
    <property type="entry name" value="Multidrug efflux transporter AcrB transmembrane domain"/>
    <property type="match status" value="2"/>
</dbReference>
<evidence type="ECO:0000259" key="9">
    <source>
        <dbReference type="PROSITE" id="PS50156"/>
    </source>
</evidence>
<evidence type="ECO:0000256" key="6">
    <source>
        <dbReference type="ARBA" id="ARBA00023136"/>
    </source>
</evidence>
<keyword evidence="4 8" id="KW-0812">Transmembrane</keyword>
<evidence type="ECO:0000256" key="5">
    <source>
        <dbReference type="ARBA" id="ARBA00022989"/>
    </source>
</evidence>
<feature type="transmembrane region" description="Helical" evidence="8">
    <location>
        <begin position="738"/>
        <end position="759"/>
    </location>
</feature>
<dbReference type="Proteomes" id="UP001056855">
    <property type="component" value="Chromosome"/>
</dbReference>
<dbReference type="PANTHER" id="PTHR33406">
    <property type="entry name" value="MEMBRANE PROTEIN MJ1562-RELATED"/>
    <property type="match status" value="1"/>
</dbReference>
<accession>A0A9E7NCP9</accession>
<dbReference type="GO" id="GO:0005886">
    <property type="term" value="C:plasma membrane"/>
    <property type="evidence" value="ECO:0007669"/>
    <property type="project" value="UniProtKB-SubCell"/>
</dbReference>
<keyword evidence="6 8" id="KW-0472">Membrane</keyword>
<evidence type="ECO:0000256" key="3">
    <source>
        <dbReference type="ARBA" id="ARBA00022475"/>
    </source>
</evidence>
<name>A0A9E7NCP9_9EURY</name>
<feature type="domain" description="SSD" evidence="9">
    <location>
        <begin position="317"/>
        <end position="446"/>
    </location>
</feature>
<gene>
    <name evidence="10" type="ORF">NGM29_04530</name>
</gene>
<feature type="transmembrane region" description="Helical" evidence="8">
    <location>
        <begin position="796"/>
        <end position="815"/>
    </location>
</feature>
<dbReference type="EMBL" id="CP100355">
    <property type="protein sequence ID" value="UTF54545.1"/>
    <property type="molecule type" value="Genomic_DNA"/>
</dbReference>
<evidence type="ECO:0000256" key="7">
    <source>
        <dbReference type="SAM" id="MobiDB-lite"/>
    </source>
</evidence>
<feature type="compositionally biased region" description="Low complexity" evidence="7">
    <location>
        <begin position="208"/>
        <end position="228"/>
    </location>
</feature>
<feature type="transmembrane region" description="Helical" evidence="8">
    <location>
        <begin position="302"/>
        <end position="322"/>
    </location>
</feature>
<keyword evidence="3" id="KW-1003">Cell membrane</keyword>
<dbReference type="AlphaFoldDB" id="A0A9E7NCP9"/>
<feature type="transmembrane region" description="Helical" evidence="8">
    <location>
        <begin position="868"/>
        <end position="893"/>
    </location>
</feature>
<dbReference type="GeneID" id="73289286"/>
<evidence type="ECO:0000256" key="1">
    <source>
        <dbReference type="ARBA" id="ARBA00004651"/>
    </source>
</evidence>
<evidence type="ECO:0000256" key="4">
    <source>
        <dbReference type="ARBA" id="ARBA00022692"/>
    </source>
</evidence>
<evidence type="ECO:0000256" key="8">
    <source>
        <dbReference type="SAM" id="Phobius"/>
    </source>
</evidence>
<feature type="region of interest" description="Disordered" evidence="7">
    <location>
        <begin position="208"/>
        <end position="234"/>
    </location>
</feature>
<proteinExistence type="inferred from homology"/>
<evidence type="ECO:0000256" key="2">
    <source>
        <dbReference type="ARBA" id="ARBA00010157"/>
    </source>
</evidence>
<keyword evidence="5 8" id="KW-1133">Transmembrane helix</keyword>
<dbReference type="RefSeq" id="WP_254159221.1">
    <property type="nucleotide sequence ID" value="NZ_CP100355.1"/>
</dbReference>
<feature type="domain" description="SSD" evidence="9">
    <location>
        <begin position="734"/>
        <end position="893"/>
    </location>
</feature>
<feature type="region of interest" description="Disordered" evidence="7">
    <location>
        <begin position="172"/>
        <end position="193"/>
    </location>
</feature>
<dbReference type="KEGG" id="sawl:NGM29_04530"/>
<organism evidence="10 11">
    <name type="scientific">Natronosalvus rutilus</name>
    <dbReference type="NCBI Taxonomy" id="2953753"/>
    <lineage>
        <taxon>Archaea</taxon>
        <taxon>Methanobacteriati</taxon>
        <taxon>Methanobacteriota</taxon>
        <taxon>Stenosarchaea group</taxon>
        <taxon>Halobacteria</taxon>
        <taxon>Halobacteriales</taxon>
        <taxon>Natrialbaceae</taxon>
        <taxon>Natronosalvus</taxon>
    </lineage>
</organism>
<dbReference type="InterPro" id="IPR000731">
    <property type="entry name" value="SSD"/>
</dbReference>
<comment type="similarity">
    <text evidence="2">Belongs to the resistance-nodulation-cell division (RND) (TC 2.A.6) family. MmpL subfamily.</text>
</comment>
<dbReference type="Pfam" id="PF03176">
    <property type="entry name" value="MMPL"/>
    <property type="match status" value="1"/>
</dbReference>
<dbReference type="PROSITE" id="PS50156">
    <property type="entry name" value="SSD"/>
    <property type="match status" value="2"/>
</dbReference>
<protein>
    <submittedName>
        <fullName evidence="10">MMPL family transporter</fullName>
    </submittedName>
</protein>
<feature type="transmembrane region" description="Helical" evidence="8">
    <location>
        <begin position="276"/>
        <end position="295"/>
    </location>
</feature>
<dbReference type="InterPro" id="IPR004869">
    <property type="entry name" value="MMPL_dom"/>
</dbReference>
<feature type="transmembrane region" description="Helical" evidence="8">
    <location>
        <begin position="766"/>
        <end position="790"/>
    </location>
</feature>
<feature type="transmembrane region" description="Helical" evidence="8">
    <location>
        <begin position="421"/>
        <end position="443"/>
    </location>
</feature>
<feature type="transmembrane region" description="Helical" evidence="8">
    <location>
        <begin position="485"/>
        <end position="504"/>
    </location>
</feature>
<sequence length="902" mass="93710">MADLAERYAAFVVEHSRWVVLAVLVLTALVAVGAAVNETESAGIGEFETDSEETAALEYVDERYETDDRIVAQVVVRDEGGDVLTRDSLLESLRLQQEFREGADRNATLAEEGFVGLENVVATGAVFEDRAAASEGQGPPDTSQPTLEEQITALESHSDEEVEALLADVLDPDAETHGGDPYEFLPSSYEPGSTSAESRITFVFQEGSDGASDASNDGSGTDETANDAAADETTEQAAYDAQVELETLFEQRFDDGFVFGQGISDEASSSAVGDSFAIITPVALVLVLFVLGVTYRDVVDVLLGLTGIAVVMAWLGGLLGWFEIPTSQLLIAVPFLLIGLSIDYSLHVVMRYREARNGTLEGAGGGGSAGATTDDGIETGIRRGMVLAVSGVVLALAAATFSTGVGFLSNVVSPLPAIQNFAILSAGGIFAAFVAFGLFVPALKVEVDGLLENRFGRNRAKPAFGSTPGPVNRALSSGVTLAKRAPVAVVLVAFLVAAGGVYGATGIDTEFNRADFLPQDAPEWAKSLPGPLAPGTYTIAEDVEYLGENFQQRGDGGKAQVLIRGGDGGGASDGSGDGNAITDPALLEAIEDARTGVDPNGTVVVRSDGTSAVDGPLSTLRAVADDNDTVATALEERDTDGDGVPDEDLAGLYDLLFEADAEAAGTVLERTDDGAYESARLVVSVRGDESAQDVADDARAFATAVEDGTADRGGSVTAVATGGPVTTAVIQDALLETLVRAFAVTLVVIFVFLTVLYWVRYRTVSLGLVTLAPVVAALAWLLGAMALLEIPFNSETAVITSLAIGLGVDYSIHLGERFVAERREHPTLESALSATVTGTGGALLGSAATTAAGFGVLALALAPPLQRFGLVTGLAIVFAFVACLTVLPSLLVVRERVLERFA</sequence>
<dbReference type="SUPFAM" id="SSF82866">
    <property type="entry name" value="Multidrug efflux transporter AcrB transmembrane domain"/>
    <property type="match status" value="2"/>
</dbReference>
<dbReference type="InterPro" id="IPR050545">
    <property type="entry name" value="Mycobact_MmpL"/>
</dbReference>